<evidence type="ECO:0000256" key="4">
    <source>
        <dbReference type="ARBA" id="ARBA00022553"/>
    </source>
</evidence>
<dbReference type="EC" id="2.7.13.3" evidence="3"/>
<evidence type="ECO:0000256" key="1">
    <source>
        <dbReference type="ARBA" id="ARBA00000085"/>
    </source>
</evidence>
<dbReference type="PRINTS" id="PR00344">
    <property type="entry name" value="BCTRLSENSOR"/>
</dbReference>
<evidence type="ECO:0000256" key="9">
    <source>
        <dbReference type="ARBA" id="ARBA00023136"/>
    </source>
</evidence>
<proteinExistence type="predicted"/>
<dbReference type="InterPro" id="IPR036890">
    <property type="entry name" value="HATPase_C_sf"/>
</dbReference>
<comment type="catalytic activity">
    <reaction evidence="1">
        <text>ATP + protein L-histidine = ADP + protein N-phospho-L-histidine.</text>
        <dbReference type="EC" id="2.7.13.3"/>
    </reaction>
</comment>
<dbReference type="Proteomes" id="UP000516072">
    <property type="component" value="Chromosome"/>
</dbReference>
<dbReference type="RefSeq" id="WP_197743863.1">
    <property type="nucleotide sequence ID" value="NZ_LR778175.1"/>
</dbReference>
<dbReference type="InterPro" id="IPR005467">
    <property type="entry name" value="His_kinase_dom"/>
</dbReference>
<dbReference type="PANTHER" id="PTHR45436">
    <property type="entry name" value="SENSOR HISTIDINE KINASE YKOH"/>
    <property type="match status" value="1"/>
</dbReference>
<evidence type="ECO:0000256" key="10">
    <source>
        <dbReference type="SAM" id="Phobius"/>
    </source>
</evidence>
<dbReference type="InterPro" id="IPR004358">
    <property type="entry name" value="Sig_transdc_His_kin-like_C"/>
</dbReference>
<evidence type="ECO:0000256" key="7">
    <source>
        <dbReference type="ARBA" id="ARBA00022777"/>
    </source>
</evidence>
<dbReference type="AlphaFoldDB" id="A0A7G1QA39"/>
<comment type="subcellular location">
    <subcellularLocation>
        <location evidence="2">Membrane</location>
    </subcellularLocation>
</comment>
<feature type="transmembrane region" description="Helical" evidence="10">
    <location>
        <begin position="12"/>
        <end position="31"/>
    </location>
</feature>
<evidence type="ECO:0000313" key="13">
    <source>
        <dbReference type="Proteomes" id="UP000516072"/>
    </source>
</evidence>
<dbReference type="Pfam" id="PF02518">
    <property type="entry name" value="HATPase_c"/>
    <property type="match status" value="1"/>
</dbReference>
<keyword evidence="12" id="KW-0067">ATP-binding</keyword>
<keyword evidence="8 10" id="KW-1133">Transmembrane helix</keyword>
<dbReference type="SMART" id="SM00387">
    <property type="entry name" value="HATPase_c"/>
    <property type="match status" value="1"/>
</dbReference>
<dbReference type="InterPro" id="IPR050428">
    <property type="entry name" value="TCS_sensor_his_kinase"/>
</dbReference>
<keyword evidence="12" id="KW-0547">Nucleotide-binding</keyword>
<dbReference type="GO" id="GO:0005886">
    <property type="term" value="C:plasma membrane"/>
    <property type="evidence" value="ECO:0007669"/>
    <property type="project" value="TreeGrafter"/>
</dbReference>
<keyword evidence="5" id="KW-0808">Transferase</keyword>
<keyword evidence="9 10" id="KW-0472">Membrane</keyword>
<reference evidence="12 13" key="1">
    <citation type="submission" date="2020-03" db="EMBL/GenBank/DDBJ databases">
        <authorList>
            <person name="Picone N."/>
        </authorList>
    </citation>
    <scope>NUCLEOTIDE SEQUENCE [LARGE SCALE GENOMIC DNA]</scope>
    <source>
        <strain evidence="12">NSCAC1</strain>
    </source>
</reference>
<feature type="domain" description="Histidine kinase" evidence="11">
    <location>
        <begin position="238"/>
        <end position="440"/>
    </location>
</feature>
<dbReference type="GO" id="GO:0000155">
    <property type="term" value="F:phosphorelay sensor kinase activity"/>
    <property type="evidence" value="ECO:0007669"/>
    <property type="project" value="InterPro"/>
</dbReference>
<evidence type="ECO:0000259" key="11">
    <source>
        <dbReference type="PROSITE" id="PS50109"/>
    </source>
</evidence>
<evidence type="ECO:0000256" key="5">
    <source>
        <dbReference type="ARBA" id="ARBA00022679"/>
    </source>
</evidence>
<protein>
    <recommendedName>
        <fullName evidence="3">histidine kinase</fullName>
        <ecNumber evidence="3">2.7.13.3</ecNumber>
    </recommendedName>
</protein>
<dbReference type="EMBL" id="LR778175">
    <property type="protein sequence ID" value="CAB1276386.1"/>
    <property type="molecule type" value="Genomic_DNA"/>
</dbReference>
<dbReference type="InterPro" id="IPR003661">
    <property type="entry name" value="HisK_dim/P_dom"/>
</dbReference>
<evidence type="ECO:0000256" key="8">
    <source>
        <dbReference type="ARBA" id="ARBA00022989"/>
    </source>
</evidence>
<dbReference type="KEGG" id="ntg:NSCAC_1146"/>
<sequence length="447" mass="51218">MISMKRQLGISLFISLFIPGVLMGEIAIWWLDQRQRTSLITSLHSEAINILAALHHLPESKKIYLNQQAINPIYHRPFSRHYFTISSKDMYWRSRSLWDFQLEALEEDGLSVDLVLGPQKQKLLRYQAHYQIADQPVTIVVALDYAPQLEDFTYIKTRGILIWIFILIFLALLQQWLIRRGLTPLNLVHQQLKQFRDGQRTMLDTNVVQELKPLVDEVNRLQDYTERQLRRSRHAVGDLSHGLKTPLSVIRNQCQTQLQGTAPTLAKNMSEQIQQMESSIKRALGRARIAAELAPKNRFIPTEDIPLLFRTLRQAYDNKVQLKIEGKLPEPLPFDRDDMLELLGNLLDNACKWANQSVNLTLESQPKGLMITVTDDGPGIDPIHQKTMLERGTRLDQQVPGQGFGLGIVNDLVEAYEGELFLNNKLEGGLQVRVFLPLPSLRKIISG</sequence>
<dbReference type="Gene3D" id="1.10.287.130">
    <property type="match status" value="1"/>
</dbReference>
<name>A0A7G1QA39_9GAMM</name>
<dbReference type="Gene3D" id="3.30.565.10">
    <property type="entry name" value="Histidine kinase-like ATPase, C-terminal domain"/>
    <property type="match status" value="1"/>
</dbReference>
<keyword evidence="7" id="KW-0418">Kinase</keyword>
<keyword evidence="4" id="KW-0597">Phosphoprotein</keyword>
<dbReference type="SUPFAM" id="SSF55874">
    <property type="entry name" value="ATPase domain of HSP90 chaperone/DNA topoisomerase II/histidine kinase"/>
    <property type="match status" value="1"/>
</dbReference>
<evidence type="ECO:0000256" key="2">
    <source>
        <dbReference type="ARBA" id="ARBA00004370"/>
    </source>
</evidence>
<dbReference type="SUPFAM" id="SSF47384">
    <property type="entry name" value="Homodimeric domain of signal transducing histidine kinase"/>
    <property type="match status" value="1"/>
</dbReference>
<evidence type="ECO:0000313" key="12">
    <source>
        <dbReference type="EMBL" id="CAB1276386.1"/>
    </source>
</evidence>
<dbReference type="InterPro" id="IPR003594">
    <property type="entry name" value="HATPase_dom"/>
</dbReference>
<dbReference type="InterPro" id="IPR036097">
    <property type="entry name" value="HisK_dim/P_sf"/>
</dbReference>
<dbReference type="CDD" id="cd00082">
    <property type="entry name" value="HisKA"/>
    <property type="match status" value="1"/>
</dbReference>
<evidence type="ECO:0000256" key="3">
    <source>
        <dbReference type="ARBA" id="ARBA00012438"/>
    </source>
</evidence>
<dbReference type="PANTHER" id="PTHR45436:SF5">
    <property type="entry name" value="SENSOR HISTIDINE KINASE TRCS"/>
    <property type="match status" value="1"/>
</dbReference>
<dbReference type="GO" id="GO:0005524">
    <property type="term" value="F:ATP binding"/>
    <property type="evidence" value="ECO:0007669"/>
    <property type="project" value="UniProtKB-KW"/>
</dbReference>
<accession>A0A7G1QA39</accession>
<evidence type="ECO:0000256" key="6">
    <source>
        <dbReference type="ARBA" id="ARBA00022692"/>
    </source>
</evidence>
<organism evidence="12 13">
    <name type="scientific">Candidatus Nitrosacidococcus tergens</name>
    <dbReference type="NCBI Taxonomy" id="553981"/>
    <lineage>
        <taxon>Bacteria</taxon>
        <taxon>Pseudomonadati</taxon>
        <taxon>Pseudomonadota</taxon>
        <taxon>Gammaproteobacteria</taxon>
        <taxon>Chromatiales</taxon>
        <taxon>Chromatiaceae</taxon>
        <taxon>Candidatus Nitrosacidococcus</taxon>
    </lineage>
</organism>
<gene>
    <name evidence="12" type="ORF">NSCAC_1146</name>
</gene>
<feature type="transmembrane region" description="Helical" evidence="10">
    <location>
        <begin position="160"/>
        <end position="178"/>
    </location>
</feature>
<keyword evidence="13" id="KW-1185">Reference proteome</keyword>
<keyword evidence="6 10" id="KW-0812">Transmembrane</keyword>
<dbReference type="PROSITE" id="PS50109">
    <property type="entry name" value="HIS_KIN"/>
    <property type="match status" value="1"/>
</dbReference>